<dbReference type="EMBL" id="AP014633">
    <property type="protein sequence ID" value="BAP56362.1"/>
    <property type="molecule type" value="Genomic_DNA"/>
</dbReference>
<keyword evidence="4" id="KW-0342">GTP-binding</keyword>
<dbReference type="KEGG" id="tig:THII_2065"/>
<dbReference type="HOGENOM" id="CLU_077970_2_0_6"/>
<proteinExistence type="inferred from homology"/>
<evidence type="ECO:0000313" key="5">
    <source>
        <dbReference type="EMBL" id="BAP56362.1"/>
    </source>
</evidence>
<evidence type="ECO:0000256" key="3">
    <source>
        <dbReference type="ARBA" id="ARBA00022801"/>
    </source>
</evidence>
<keyword evidence="6" id="KW-1185">Reference proteome</keyword>
<keyword evidence="3" id="KW-0378">Hydrolase</keyword>
<dbReference type="STRING" id="40754.THII_2065"/>
<dbReference type="PRINTS" id="PR00449">
    <property type="entry name" value="RASTRNSFRMNG"/>
</dbReference>
<name>A0A090AKZ3_9GAMM</name>
<evidence type="ECO:0000256" key="4">
    <source>
        <dbReference type="ARBA" id="ARBA00023134"/>
    </source>
</evidence>
<dbReference type="AlphaFoldDB" id="A0A090AKZ3"/>
<reference evidence="5" key="1">
    <citation type="journal article" date="2014" name="ISME J.">
        <title>Ecophysiology of Thioploca ingrica as revealed by the complete genome sequence supplemented with proteomic evidence.</title>
        <authorList>
            <person name="Kojima H."/>
            <person name="Ogura Y."/>
            <person name="Yamamoto N."/>
            <person name="Togashi T."/>
            <person name="Mori H."/>
            <person name="Watanabe T."/>
            <person name="Nemoto F."/>
            <person name="Kurokawa K."/>
            <person name="Hayashi T."/>
            <person name="Fukui M."/>
        </authorList>
    </citation>
    <scope>NUCLEOTIDE SEQUENCE [LARGE SCALE GENOMIC DNA]</scope>
</reference>
<evidence type="ECO:0000256" key="2">
    <source>
        <dbReference type="ARBA" id="ARBA00022741"/>
    </source>
</evidence>
<keyword evidence="2" id="KW-0547">Nucleotide-binding</keyword>
<sequence length="180" mass="20299">MSNNYKLIFTGPTGAGKTTAISTLSDIPVLITEEKSTHRDPKHHDKKTITVALDYGVINLKNQDKIHLYGTPGQERFDFMWDILTVGGLGLILLIDNARTAPLEDMHFFLNAFSRLIEKNKIAIGITRMDLCAEPKLVDYHKELNKLKLKIPLFEVDARRKQDVSLLLQALLYALDPGLN</sequence>
<dbReference type="GO" id="GO:0005525">
    <property type="term" value="F:GTP binding"/>
    <property type="evidence" value="ECO:0007669"/>
    <property type="project" value="UniProtKB-KW"/>
</dbReference>
<dbReference type="InterPro" id="IPR004130">
    <property type="entry name" value="Gpn"/>
</dbReference>
<organism evidence="5 6">
    <name type="scientific">Thioploca ingrica</name>
    <dbReference type="NCBI Taxonomy" id="40754"/>
    <lineage>
        <taxon>Bacteria</taxon>
        <taxon>Pseudomonadati</taxon>
        <taxon>Pseudomonadota</taxon>
        <taxon>Gammaproteobacteria</taxon>
        <taxon>Thiotrichales</taxon>
        <taxon>Thiotrichaceae</taxon>
        <taxon>Thioploca</taxon>
    </lineage>
</organism>
<dbReference type="Pfam" id="PF03029">
    <property type="entry name" value="ATP_bind_1"/>
    <property type="match status" value="1"/>
</dbReference>
<gene>
    <name evidence="5" type="ORF">THII_2065</name>
</gene>
<protein>
    <submittedName>
        <fullName evidence="5">GTP-binding protein</fullName>
    </submittedName>
</protein>
<dbReference type="Proteomes" id="UP000031623">
    <property type="component" value="Chromosome"/>
</dbReference>
<comment type="similarity">
    <text evidence="1">Belongs to the GPN-loop GTPase family.</text>
</comment>
<accession>A0A090AKZ3</accession>
<dbReference type="PANTHER" id="PTHR42708:SF1">
    <property type="entry name" value="GLIDING MOTILITY PROTEIN MGLA"/>
    <property type="match status" value="1"/>
</dbReference>
<dbReference type="PANTHER" id="PTHR42708">
    <property type="entry name" value="ATP/GTP-BINDING PROTEIN-RELATED"/>
    <property type="match status" value="1"/>
</dbReference>
<evidence type="ECO:0000313" key="6">
    <source>
        <dbReference type="Proteomes" id="UP000031623"/>
    </source>
</evidence>
<dbReference type="CDD" id="cd00882">
    <property type="entry name" value="Ras_like_GTPase"/>
    <property type="match status" value="1"/>
</dbReference>
<dbReference type="InterPro" id="IPR027417">
    <property type="entry name" value="P-loop_NTPase"/>
</dbReference>
<dbReference type="Gene3D" id="3.40.50.300">
    <property type="entry name" value="P-loop containing nucleotide triphosphate hydrolases"/>
    <property type="match status" value="1"/>
</dbReference>
<dbReference type="SUPFAM" id="SSF52540">
    <property type="entry name" value="P-loop containing nucleoside triphosphate hydrolases"/>
    <property type="match status" value="1"/>
</dbReference>
<dbReference type="GO" id="GO:0016787">
    <property type="term" value="F:hydrolase activity"/>
    <property type="evidence" value="ECO:0007669"/>
    <property type="project" value="UniProtKB-KW"/>
</dbReference>
<dbReference type="InterPro" id="IPR052705">
    <property type="entry name" value="Gliding_Motility_GTPase"/>
</dbReference>
<evidence type="ECO:0000256" key="1">
    <source>
        <dbReference type="ARBA" id="ARBA00005290"/>
    </source>
</evidence>
<dbReference type="OrthoDB" id="4319884at2"/>